<name>L8H9J4_ACACF</name>
<dbReference type="GO" id="GO:0006606">
    <property type="term" value="P:protein import into nucleus"/>
    <property type="evidence" value="ECO:0007669"/>
    <property type="project" value="TreeGrafter"/>
</dbReference>
<reference evidence="6 7" key="1">
    <citation type="journal article" date="2013" name="Genome Biol.">
        <title>Genome of Acanthamoeba castellanii highlights extensive lateral gene transfer and early evolution of tyrosine kinase signaling.</title>
        <authorList>
            <person name="Clarke M."/>
            <person name="Lohan A.J."/>
            <person name="Liu B."/>
            <person name="Lagkouvardos I."/>
            <person name="Roy S."/>
            <person name="Zafar N."/>
            <person name="Bertelli C."/>
            <person name="Schilde C."/>
            <person name="Kianianmomeni A."/>
            <person name="Burglin T.R."/>
            <person name="Frech C."/>
            <person name="Turcotte B."/>
            <person name="Kopec K.O."/>
            <person name="Synnott J.M."/>
            <person name="Choo C."/>
            <person name="Paponov I."/>
            <person name="Finkler A."/>
            <person name="Soon Heng Tan C."/>
            <person name="Hutchins A.P."/>
            <person name="Weinmeier T."/>
            <person name="Rattei T."/>
            <person name="Chu J.S."/>
            <person name="Gimenez G."/>
            <person name="Irimia M."/>
            <person name="Rigden D.J."/>
            <person name="Fitzpatrick D.A."/>
            <person name="Lorenzo-Morales J."/>
            <person name="Bateman A."/>
            <person name="Chiu C.H."/>
            <person name="Tang P."/>
            <person name="Hegemann P."/>
            <person name="Fromm H."/>
            <person name="Raoult D."/>
            <person name="Greub G."/>
            <person name="Miranda-Saavedra D."/>
            <person name="Chen N."/>
            <person name="Nash P."/>
            <person name="Ginger M.L."/>
            <person name="Horn M."/>
            <person name="Schaap P."/>
            <person name="Caler L."/>
            <person name="Loftus B."/>
        </authorList>
    </citation>
    <scope>NUCLEOTIDE SEQUENCE [LARGE SCALE GENOMIC DNA]</scope>
    <source>
        <strain evidence="6 7">Neff</strain>
    </source>
</reference>
<dbReference type="Pfam" id="PF03810">
    <property type="entry name" value="IBN_N"/>
    <property type="match status" value="1"/>
</dbReference>
<comment type="subcellular location">
    <subcellularLocation>
        <location evidence="1">Nucleus</location>
    </subcellularLocation>
</comment>
<dbReference type="PANTHER" id="PTHR10997">
    <property type="entry name" value="IMPORTIN-7, 8, 11"/>
    <property type="match status" value="1"/>
</dbReference>
<dbReference type="SMART" id="SM00913">
    <property type="entry name" value="IBN_N"/>
    <property type="match status" value="1"/>
</dbReference>
<dbReference type="STRING" id="1257118.L8H9J4"/>
<dbReference type="AlphaFoldDB" id="L8H9J4"/>
<sequence>MEQQPKPQLDAGVVYRLLPLTVSHDDAQRKPAEQQLLAYESSIVANKTVPQELRFIAVIALKNAVSKNWKSKESIPDAEKDVIREQVLRLFNEESGQGSALEKLRALQAFQKVVRALASKRLARHRQEFQQIGPQLFVLSAQLWSTNVDALLTALTNYNAKTISAQQLEALKPSAEMVVHSLKVITDVTLHGFNKLKDPNLLNFLHFLLVRLKNFAECHSAMPDQPLDELVCKWMQLTVKLIIQLQQEKPNAFRKHFLAEYLDYFHSAVINHIGVPSAPRFPERFVVSCMVFMRNVLVQTQYKVVTKKQVANENVIEANKLLASLFTPDVLLNLCKVLITRYFVLTPEELEEWKDDPEEFIRETESESVQDNLKPCAENLFLALLQRYGDGESFALSGALVQLLTQAIKESEGKEGLDGLLMKETCYRAIGLGAFDFYDHVDFSAWFTNQLEKELRAELPPLPKAILRRRIAALVGEWVMKAPQELRRPIYTALLPLLHESNDIVVRLTAANTLRLLVEDLNFYAEVFMEFLDGTINLLFKLLVDLKSIDSKLQVLNVISSLITQMEERIEGYRDLILQCLSELWKLSKDHHLLQSSIVRTLASLVKSVRGGGDAFYRFVVPLIQYGTDVNSPQALYLLEDSLELWAEVLKQAAAITDGLLQIFPNLHTTLMSNFDHIKICTRILDRYILVGGSRFLSMYIQQVAALFEATIGNLKDEGTILALKPLDTLIQLYAAQALPLLQNTLQRIFSLVVALQKENEWSRATVYYLSIFARVLVHNRPFFFAFFQQLSAQAGQNLLAPLVDFWAEKADSMSEAHMRKLTGLALCLLLPTNDPQLLQRTPLILGVVTSVLADTHQNPFENLVVTTDDETAATELIRQTQAMYRKDPANSTNLRTFCLERLQEAAELNGQQNYQAHVLSTVDPVILASLQAPPAAQQGQ</sequence>
<dbReference type="GO" id="GO:0031267">
    <property type="term" value="F:small GTPase binding"/>
    <property type="evidence" value="ECO:0007669"/>
    <property type="project" value="InterPro"/>
</dbReference>
<dbReference type="VEuPathDB" id="AmoebaDB:ACA1_046420"/>
<dbReference type="GeneID" id="14922840"/>
<keyword evidence="7" id="KW-1185">Reference proteome</keyword>
<proteinExistence type="inferred from homology"/>
<gene>
    <name evidence="6" type="ORF">ACA1_046420</name>
</gene>
<dbReference type="GO" id="GO:0005829">
    <property type="term" value="C:cytosol"/>
    <property type="evidence" value="ECO:0007669"/>
    <property type="project" value="TreeGrafter"/>
</dbReference>
<dbReference type="InterPro" id="IPR016024">
    <property type="entry name" value="ARM-type_fold"/>
</dbReference>
<accession>L8H9J4</accession>
<dbReference type="GO" id="GO:0005635">
    <property type="term" value="C:nuclear envelope"/>
    <property type="evidence" value="ECO:0007669"/>
    <property type="project" value="TreeGrafter"/>
</dbReference>
<evidence type="ECO:0000256" key="2">
    <source>
        <dbReference type="ARBA" id="ARBA00007991"/>
    </source>
</evidence>
<dbReference type="Gene3D" id="1.25.10.10">
    <property type="entry name" value="Leucine-rich Repeat Variant"/>
    <property type="match status" value="1"/>
</dbReference>
<dbReference type="EMBL" id="KB007894">
    <property type="protein sequence ID" value="ELR21922.1"/>
    <property type="molecule type" value="Genomic_DNA"/>
</dbReference>
<feature type="domain" description="Importin N-terminal" evidence="5">
    <location>
        <begin position="23"/>
        <end position="93"/>
    </location>
</feature>
<protein>
    <submittedName>
        <fullName evidence="6">Importin beta domain containing protein</fullName>
    </submittedName>
</protein>
<evidence type="ECO:0000313" key="7">
    <source>
        <dbReference type="Proteomes" id="UP000011083"/>
    </source>
</evidence>
<dbReference type="InterPro" id="IPR001494">
    <property type="entry name" value="Importin-beta_N"/>
</dbReference>
<dbReference type="PROSITE" id="PS50166">
    <property type="entry name" value="IMPORTIN_B_NT"/>
    <property type="match status" value="1"/>
</dbReference>
<keyword evidence="3" id="KW-0813">Transport</keyword>
<dbReference type="OMA" id="SFHYVFH"/>
<evidence type="ECO:0000256" key="1">
    <source>
        <dbReference type="ARBA" id="ARBA00004123"/>
    </source>
</evidence>
<dbReference type="InterPro" id="IPR058669">
    <property type="entry name" value="TPR_IPO7/11-like"/>
</dbReference>
<comment type="similarity">
    <text evidence="2">Belongs to the importin beta family.</text>
</comment>
<dbReference type="OrthoDB" id="361693at2759"/>
<evidence type="ECO:0000256" key="3">
    <source>
        <dbReference type="ARBA" id="ARBA00022448"/>
    </source>
</evidence>
<dbReference type="Pfam" id="PF25758">
    <property type="entry name" value="TPR_IPO11"/>
    <property type="match status" value="1"/>
</dbReference>
<dbReference type="RefSeq" id="XP_004347754.1">
    <property type="nucleotide sequence ID" value="XM_004347704.1"/>
</dbReference>
<organism evidence="6 7">
    <name type="scientific">Acanthamoeba castellanii (strain ATCC 30010 / Neff)</name>
    <dbReference type="NCBI Taxonomy" id="1257118"/>
    <lineage>
        <taxon>Eukaryota</taxon>
        <taxon>Amoebozoa</taxon>
        <taxon>Discosea</taxon>
        <taxon>Longamoebia</taxon>
        <taxon>Centramoebida</taxon>
        <taxon>Acanthamoebidae</taxon>
        <taxon>Acanthamoeba</taxon>
    </lineage>
</organism>
<dbReference type="SUPFAM" id="SSF48371">
    <property type="entry name" value="ARM repeat"/>
    <property type="match status" value="1"/>
</dbReference>
<keyword evidence="4" id="KW-0539">Nucleus</keyword>
<evidence type="ECO:0000259" key="5">
    <source>
        <dbReference type="PROSITE" id="PS50166"/>
    </source>
</evidence>
<evidence type="ECO:0000256" key="4">
    <source>
        <dbReference type="ARBA" id="ARBA00023242"/>
    </source>
</evidence>
<dbReference type="KEGG" id="acan:ACA1_046420"/>
<dbReference type="PANTHER" id="PTHR10997:SF7">
    <property type="entry name" value="IMPORTIN-11"/>
    <property type="match status" value="1"/>
</dbReference>
<dbReference type="InterPro" id="IPR011989">
    <property type="entry name" value="ARM-like"/>
</dbReference>
<dbReference type="Proteomes" id="UP000011083">
    <property type="component" value="Unassembled WGS sequence"/>
</dbReference>
<evidence type="ECO:0000313" key="6">
    <source>
        <dbReference type="EMBL" id="ELR21922.1"/>
    </source>
</evidence>